<evidence type="ECO:0000256" key="1">
    <source>
        <dbReference type="SAM" id="MobiDB-lite"/>
    </source>
</evidence>
<keyword evidence="3" id="KW-1185">Reference proteome</keyword>
<dbReference type="RefSeq" id="XP_018382948.1">
    <property type="nucleotide sequence ID" value="XM_018530901.1"/>
</dbReference>
<reference evidence="2 3" key="1">
    <citation type="submission" date="2016-05" db="EMBL/GenBank/DDBJ databases">
        <title>Comparative analysis of secretome profiles of manganese(II)-oxidizing ascomycete fungi.</title>
        <authorList>
            <consortium name="DOE Joint Genome Institute"/>
            <person name="Zeiner C.A."/>
            <person name="Purvine S.O."/>
            <person name="Zink E.M."/>
            <person name="Wu S."/>
            <person name="Pasa-Tolic L."/>
            <person name="Chaput D.L."/>
            <person name="Haridas S."/>
            <person name="Grigoriev I.V."/>
            <person name="Santelli C.M."/>
            <person name="Hansel C.M."/>
        </authorList>
    </citation>
    <scope>NUCLEOTIDE SEQUENCE [LARGE SCALE GENOMIC DNA]</scope>
    <source>
        <strain evidence="2 3">SRC1lrK2f</strain>
    </source>
</reference>
<feature type="region of interest" description="Disordered" evidence="1">
    <location>
        <begin position="1"/>
        <end position="47"/>
    </location>
</feature>
<accession>A0A177DE79</accession>
<gene>
    <name evidence="2" type="ORF">CC77DRAFT_260963</name>
</gene>
<proteinExistence type="predicted"/>
<name>A0A177DE79_ALTAL</name>
<dbReference type="AlphaFoldDB" id="A0A177DE79"/>
<evidence type="ECO:0000313" key="2">
    <source>
        <dbReference type="EMBL" id="OAG17527.1"/>
    </source>
</evidence>
<dbReference type="Proteomes" id="UP000077248">
    <property type="component" value="Unassembled WGS sequence"/>
</dbReference>
<organism evidence="2 3">
    <name type="scientific">Alternaria alternata</name>
    <name type="common">Alternaria rot fungus</name>
    <name type="synonym">Torula alternata</name>
    <dbReference type="NCBI Taxonomy" id="5599"/>
    <lineage>
        <taxon>Eukaryota</taxon>
        <taxon>Fungi</taxon>
        <taxon>Dikarya</taxon>
        <taxon>Ascomycota</taxon>
        <taxon>Pezizomycotina</taxon>
        <taxon>Dothideomycetes</taxon>
        <taxon>Pleosporomycetidae</taxon>
        <taxon>Pleosporales</taxon>
        <taxon>Pleosporineae</taxon>
        <taxon>Pleosporaceae</taxon>
        <taxon>Alternaria</taxon>
        <taxon>Alternaria sect. Alternaria</taxon>
        <taxon>Alternaria alternata complex</taxon>
    </lineage>
</organism>
<sequence>MIPTRGSSSGKRRRGTDPNPQFGREGCKTQVSTGPTTIPFRYREGPSHQNMNYNMLDQGFSNTTMLPKHSTAPGLVTKPGSLHLQARNHQELMATMLPKHSTPAVCLVQAPIAVAFVGPQGAGKSLLLCLGGCCAPYRRCWSPEPSCSVTSRHYPRRPSPPSLRIPVTNTLPHSHRKH</sequence>
<feature type="region of interest" description="Disordered" evidence="1">
    <location>
        <begin position="151"/>
        <end position="178"/>
    </location>
</feature>
<evidence type="ECO:0000313" key="3">
    <source>
        <dbReference type="Proteomes" id="UP000077248"/>
    </source>
</evidence>
<protein>
    <submittedName>
        <fullName evidence="2">Uncharacterized protein</fullName>
    </submittedName>
</protein>
<dbReference type="KEGG" id="aalt:CC77DRAFT_260963"/>
<dbReference type="EMBL" id="KV441486">
    <property type="protein sequence ID" value="OAG17527.1"/>
    <property type="molecule type" value="Genomic_DNA"/>
</dbReference>
<dbReference type="GeneID" id="29116495"/>
<dbReference type="VEuPathDB" id="FungiDB:CC77DRAFT_260963"/>